<dbReference type="GeneID" id="36346490"/>
<keyword evidence="1" id="KW-0472">Membrane</keyword>
<dbReference type="AlphaFoldDB" id="W6TZV5"/>
<sequence length="57" mass="6550">MLREVTDPTMPWLGYIPGQTPAFLGIGVLVSYSILITYIDLNPDFLRNRRLLRASHF</sequence>
<keyword evidence="1" id="KW-0812">Transmembrane</keyword>
<reference evidence="2 3" key="1">
    <citation type="journal article" date="2013" name="Nat. Genet.">
        <title>The genome of the hydatid tapeworm Echinococcus granulosus.</title>
        <authorList>
            <person name="Zheng H."/>
            <person name="Zhang W."/>
            <person name="Zhang L."/>
            <person name="Zhang Z."/>
            <person name="Li J."/>
            <person name="Lu G."/>
            <person name="Zhu Y."/>
            <person name="Wang Y."/>
            <person name="Huang Y."/>
            <person name="Liu J."/>
            <person name="Kang H."/>
            <person name="Chen J."/>
            <person name="Wang L."/>
            <person name="Chen A."/>
            <person name="Yu S."/>
            <person name="Gao Z."/>
            <person name="Jin L."/>
            <person name="Gu W."/>
            <person name="Wang Z."/>
            <person name="Zhao L."/>
            <person name="Shi B."/>
            <person name="Wen H."/>
            <person name="Lin R."/>
            <person name="Jones M.K."/>
            <person name="Brejova B."/>
            <person name="Vinar T."/>
            <person name="Zhao G."/>
            <person name="McManus D.P."/>
            <person name="Chen Z."/>
            <person name="Zhou Y."/>
            <person name="Wang S."/>
        </authorList>
    </citation>
    <scope>NUCLEOTIDE SEQUENCE [LARGE SCALE GENOMIC DNA]</scope>
</reference>
<protein>
    <submittedName>
        <fullName evidence="2">Uncharacterized protein</fullName>
    </submittedName>
</protein>
<dbReference type="CTD" id="36346490"/>
<keyword evidence="3" id="KW-1185">Reference proteome</keyword>
<dbReference type="KEGG" id="egl:EGR_10775"/>
<evidence type="ECO:0000256" key="1">
    <source>
        <dbReference type="SAM" id="Phobius"/>
    </source>
</evidence>
<name>W6TZV5_ECHGR</name>
<dbReference type="Proteomes" id="UP000019149">
    <property type="component" value="Unassembled WGS sequence"/>
</dbReference>
<keyword evidence="1" id="KW-1133">Transmembrane helix</keyword>
<gene>
    <name evidence="2" type="ORF">EGR_10775</name>
</gene>
<comment type="caution">
    <text evidence="2">The sequence shown here is derived from an EMBL/GenBank/DDBJ whole genome shotgun (WGS) entry which is preliminary data.</text>
</comment>
<organism evidence="2 3">
    <name type="scientific">Echinococcus granulosus</name>
    <name type="common">Hydatid tapeworm</name>
    <dbReference type="NCBI Taxonomy" id="6210"/>
    <lineage>
        <taxon>Eukaryota</taxon>
        <taxon>Metazoa</taxon>
        <taxon>Spiralia</taxon>
        <taxon>Lophotrochozoa</taxon>
        <taxon>Platyhelminthes</taxon>
        <taxon>Cestoda</taxon>
        <taxon>Eucestoda</taxon>
        <taxon>Cyclophyllidea</taxon>
        <taxon>Taeniidae</taxon>
        <taxon>Echinococcus</taxon>
        <taxon>Echinococcus granulosus group</taxon>
    </lineage>
</organism>
<dbReference type="RefSeq" id="XP_024345561.1">
    <property type="nucleotide sequence ID" value="XM_024500024.1"/>
</dbReference>
<accession>W6TZV5</accession>
<proteinExistence type="predicted"/>
<evidence type="ECO:0000313" key="2">
    <source>
        <dbReference type="EMBL" id="EUB54365.1"/>
    </source>
</evidence>
<dbReference type="EMBL" id="APAU02000267">
    <property type="protein sequence ID" value="EUB54365.1"/>
    <property type="molecule type" value="Genomic_DNA"/>
</dbReference>
<evidence type="ECO:0000313" key="3">
    <source>
        <dbReference type="Proteomes" id="UP000019149"/>
    </source>
</evidence>
<feature type="transmembrane region" description="Helical" evidence="1">
    <location>
        <begin position="20"/>
        <end position="41"/>
    </location>
</feature>